<proteinExistence type="inferred from homology"/>
<dbReference type="PANTHER" id="PTHR43316:SF3">
    <property type="entry name" value="HALOACID DEHALOGENASE, TYPE II (AFU_ORTHOLOGUE AFUA_2G07750)-RELATED"/>
    <property type="match status" value="1"/>
</dbReference>
<name>A0A9W9K0F6_9EURO</name>
<evidence type="ECO:0000313" key="4">
    <source>
        <dbReference type="Proteomes" id="UP001149165"/>
    </source>
</evidence>
<dbReference type="GO" id="GO:0016791">
    <property type="term" value="F:phosphatase activity"/>
    <property type="evidence" value="ECO:0007669"/>
    <property type="project" value="UniProtKB-ARBA"/>
</dbReference>
<organism evidence="3 4">
    <name type="scientific">Penicillium angulare</name>
    <dbReference type="NCBI Taxonomy" id="116970"/>
    <lineage>
        <taxon>Eukaryota</taxon>
        <taxon>Fungi</taxon>
        <taxon>Dikarya</taxon>
        <taxon>Ascomycota</taxon>
        <taxon>Pezizomycotina</taxon>
        <taxon>Eurotiomycetes</taxon>
        <taxon>Eurotiomycetidae</taxon>
        <taxon>Eurotiales</taxon>
        <taxon>Aspergillaceae</taxon>
        <taxon>Penicillium</taxon>
    </lineage>
</organism>
<dbReference type="PRINTS" id="PR00413">
    <property type="entry name" value="HADHALOGNASE"/>
</dbReference>
<accession>A0A9W9K0F6</accession>
<dbReference type="InterPro" id="IPR006439">
    <property type="entry name" value="HAD-SF_hydro_IA"/>
</dbReference>
<evidence type="ECO:0008006" key="5">
    <source>
        <dbReference type="Google" id="ProtNLM"/>
    </source>
</evidence>
<dbReference type="InterPro" id="IPR023214">
    <property type="entry name" value="HAD_sf"/>
</dbReference>
<comment type="caution">
    <text evidence="3">The sequence shown here is derived from an EMBL/GenBank/DDBJ whole genome shotgun (WGS) entry which is preliminary data.</text>
</comment>
<dbReference type="Gene3D" id="1.10.150.240">
    <property type="entry name" value="Putative phosphatase, domain 2"/>
    <property type="match status" value="1"/>
</dbReference>
<dbReference type="SFLD" id="SFLDG01129">
    <property type="entry name" value="C1.5:_HAD__Beta-PGM__Phosphata"/>
    <property type="match status" value="1"/>
</dbReference>
<dbReference type="InterPro" id="IPR006328">
    <property type="entry name" value="2-HAD"/>
</dbReference>
<dbReference type="NCBIfam" id="TIGR01428">
    <property type="entry name" value="HAD_type_II"/>
    <property type="match status" value="1"/>
</dbReference>
<evidence type="ECO:0000313" key="3">
    <source>
        <dbReference type="EMBL" id="KAJ5088096.1"/>
    </source>
</evidence>
<dbReference type="Proteomes" id="UP001149165">
    <property type="component" value="Unassembled WGS sequence"/>
</dbReference>
<dbReference type="AlphaFoldDB" id="A0A9W9K0F6"/>
<protein>
    <recommendedName>
        <fullName evidence="5">Haloacid dehalogenase, type II</fullName>
    </recommendedName>
</protein>
<evidence type="ECO:0000256" key="1">
    <source>
        <dbReference type="ARBA" id="ARBA00008106"/>
    </source>
</evidence>
<dbReference type="GO" id="GO:0019120">
    <property type="term" value="F:hydrolase activity, acting on acid halide bonds, in C-halide compounds"/>
    <property type="evidence" value="ECO:0007669"/>
    <property type="project" value="InterPro"/>
</dbReference>
<dbReference type="InterPro" id="IPR036412">
    <property type="entry name" value="HAD-like_sf"/>
</dbReference>
<keyword evidence="4" id="KW-1185">Reference proteome</keyword>
<evidence type="ECO:0000256" key="2">
    <source>
        <dbReference type="ARBA" id="ARBA00022801"/>
    </source>
</evidence>
<keyword evidence="2" id="KW-0378">Hydrolase</keyword>
<dbReference type="NCBIfam" id="TIGR01493">
    <property type="entry name" value="HAD-SF-IA-v2"/>
    <property type="match status" value="1"/>
</dbReference>
<dbReference type="OrthoDB" id="40579at2759"/>
<dbReference type="InterPro" id="IPR051540">
    <property type="entry name" value="S-2-haloacid_dehalogenase"/>
</dbReference>
<reference evidence="3" key="2">
    <citation type="journal article" date="2023" name="IMA Fungus">
        <title>Comparative genomic study of the Penicillium genus elucidates a diverse pangenome and 15 lateral gene transfer events.</title>
        <authorList>
            <person name="Petersen C."/>
            <person name="Sorensen T."/>
            <person name="Nielsen M.R."/>
            <person name="Sondergaard T.E."/>
            <person name="Sorensen J.L."/>
            <person name="Fitzpatrick D.A."/>
            <person name="Frisvad J.C."/>
            <person name="Nielsen K.L."/>
        </authorList>
    </citation>
    <scope>NUCLEOTIDE SEQUENCE</scope>
    <source>
        <strain evidence="3">IBT 30069</strain>
    </source>
</reference>
<dbReference type="PANTHER" id="PTHR43316">
    <property type="entry name" value="HYDROLASE, HALOACID DELAHOGENASE-RELATED"/>
    <property type="match status" value="1"/>
</dbReference>
<comment type="similarity">
    <text evidence="1">Belongs to the HAD-like hydrolase superfamily. S-2-haloalkanoic acid dehalogenase family.</text>
</comment>
<dbReference type="EMBL" id="JAPQKH010000007">
    <property type="protein sequence ID" value="KAJ5088096.1"/>
    <property type="molecule type" value="Genomic_DNA"/>
</dbReference>
<dbReference type="Pfam" id="PF00702">
    <property type="entry name" value="Hydrolase"/>
    <property type="match status" value="1"/>
</dbReference>
<dbReference type="Gene3D" id="3.40.50.1000">
    <property type="entry name" value="HAD superfamily/HAD-like"/>
    <property type="match status" value="1"/>
</dbReference>
<dbReference type="SUPFAM" id="SSF56784">
    <property type="entry name" value="HAD-like"/>
    <property type="match status" value="1"/>
</dbReference>
<dbReference type="InterPro" id="IPR023198">
    <property type="entry name" value="PGP-like_dom2"/>
</dbReference>
<gene>
    <name evidence="3" type="ORF">N7456_011712</name>
</gene>
<reference evidence="3" key="1">
    <citation type="submission" date="2022-11" db="EMBL/GenBank/DDBJ databases">
        <authorList>
            <person name="Petersen C."/>
        </authorList>
    </citation>
    <scope>NUCLEOTIDE SEQUENCE</scope>
    <source>
        <strain evidence="3">IBT 30069</strain>
    </source>
</reference>
<dbReference type="SFLD" id="SFLDS00003">
    <property type="entry name" value="Haloacid_Dehalogenase"/>
    <property type="match status" value="1"/>
</dbReference>
<sequence length="266" mass="29964">MSTKHAPQVLFFDTFGTVVEWRSCVTKALRTAVQNALEDPSKDLTMDLRQRAAKMSESDWQSFAQEWRSSYSVFTKTFDSSKEFVSVDQHHYTALQDLLQQRGIRELFNYDELWELALAWHRLVPWPDSVSGLKLLNTTSITSTLSNGNLALLEDLKRLGQLPFNHLISAENFGAYKPSQKVYLGAADLLGRDPAQCAMVAAHLHDLKAAKECGLQTIYVERELEEAWPADRIAQAKAEGFVDIWVGLNEGGFIEVARRLGIQSSV</sequence>